<comment type="catalytic activity">
    <reaction evidence="8">
        <text>DNA(n) + a 2'-deoxyribonucleoside 5'-triphosphate = DNA(n+1) + diphosphate</text>
        <dbReference type="Rhea" id="RHEA:22508"/>
        <dbReference type="Rhea" id="RHEA-COMP:17339"/>
        <dbReference type="Rhea" id="RHEA-COMP:17340"/>
        <dbReference type="ChEBI" id="CHEBI:33019"/>
        <dbReference type="ChEBI" id="CHEBI:61560"/>
        <dbReference type="ChEBI" id="CHEBI:173112"/>
        <dbReference type="EC" id="2.7.7.7"/>
    </reaction>
</comment>
<reference evidence="11 12" key="1">
    <citation type="submission" date="2020-03" db="EMBL/GenBank/DDBJ databases">
        <title>Genomic Encyclopedia of Type Strains, Phase IV (KMG-IV): sequencing the most valuable type-strain genomes for metagenomic binning, comparative biology and taxonomic classification.</title>
        <authorList>
            <person name="Goeker M."/>
        </authorList>
    </citation>
    <scope>NUCLEOTIDE SEQUENCE [LARGE SCALE GENOMIC DNA]</scope>
    <source>
        <strain evidence="11 12">DSM 5718</strain>
    </source>
</reference>
<dbReference type="Pfam" id="PF06144">
    <property type="entry name" value="DNA_pol3_delta"/>
    <property type="match status" value="1"/>
</dbReference>
<dbReference type="EC" id="2.7.7.7" evidence="1"/>
<dbReference type="InterPro" id="IPR010372">
    <property type="entry name" value="DNA_pol3_delta_N"/>
</dbReference>
<dbReference type="Gene3D" id="1.20.272.10">
    <property type="match status" value="1"/>
</dbReference>
<dbReference type="PANTHER" id="PTHR34388">
    <property type="entry name" value="DNA POLYMERASE III SUBUNIT DELTA"/>
    <property type="match status" value="1"/>
</dbReference>
<protein>
    <recommendedName>
        <fullName evidence="2">DNA polymerase III subunit delta</fullName>
        <ecNumber evidence="1">2.7.7.7</ecNumber>
    </recommendedName>
</protein>
<feature type="domain" description="DNA polymerase III delta N-terminal" evidence="9">
    <location>
        <begin position="23"/>
        <end position="144"/>
    </location>
</feature>
<evidence type="ECO:0000256" key="3">
    <source>
        <dbReference type="ARBA" id="ARBA00022679"/>
    </source>
</evidence>
<keyword evidence="5" id="KW-0235">DNA replication</keyword>
<sequence>MAIVSAQDVLSQLQSGKEVAAMYLLHGEEDFFIDQVAQYFEHSFLPPEARDFNQSVLYGKDISVGDIVNHARSFPMMYNRRLVLVKEFQAVKDLKESKSLKLLERYAQAPLASTVLVLCHKGGFFEKTKPVYKVIEKQGVVVESKPLYDNQVPKWIEQYVQSKGAKIEPAAVQLLFEQVGNNLSRLSHEIDKILLNFQEDDNKIIKAQAVYEYVGISREYNVFELQKALGQKQVAQCLKIIHYASRNPKAMPAIPTIAMLYRYINQLLLVHHAPDKSEKALAALLGVHPFFVKEYVQASKHYQAPELYHMLRVLLEADKRAKGVDAPPASDTAILQEMIYQFFIPSQT</sequence>
<evidence type="ECO:0000313" key="11">
    <source>
        <dbReference type="EMBL" id="NIK73427.1"/>
    </source>
</evidence>
<dbReference type="Gene3D" id="3.40.50.300">
    <property type="entry name" value="P-loop containing nucleotide triphosphate hydrolases"/>
    <property type="match status" value="1"/>
</dbReference>
<evidence type="ECO:0000259" key="10">
    <source>
        <dbReference type="Pfam" id="PF21694"/>
    </source>
</evidence>
<proteinExistence type="inferred from homology"/>
<evidence type="ECO:0000256" key="4">
    <source>
        <dbReference type="ARBA" id="ARBA00022695"/>
    </source>
</evidence>
<keyword evidence="6" id="KW-0239">DNA-directed DNA polymerase</keyword>
<dbReference type="InterPro" id="IPR048466">
    <property type="entry name" value="DNA_pol3_delta-like_C"/>
</dbReference>
<dbReference type="NCBIfam" id="TIGR01128">
    <property type="entry name" value="holA"/>
    <property type="match status" value="1"/>
</dbReference>
<dbReference type="Gene3D" id="1.10.8.60">
    <property type="match status" value="1"/>
</dbReference>
<keyword evidence="4 11" id="KW-0548">Nucleotidyltransferase</keyword>
<keyword evidence="12" id="KW-1185">Reference proteome</keyword>
<accession>A0A846MQ63</accession>
<gene>
    <name evidence="11" type="ORF">FHS56_000913</name>
</gene>
<dbReference type="Proteomes" id="UP000537126">
    <property type="component" value="Unassembled WGS sequence"/>
</dbReference>
<dbReference type="RefSeq" id="WP_166918666.1">
    <property type="nucleotide sequence ID" value="NZ_JAASRN010000001.1"/>
</dbReference>
<keyword evidence="3 11" id="KW-0808">Transferase</keyword>
<dbReference type="GO" id="GO:0003887">
    <property type="term" value="F:DNA-directed DNA polymerase activity"/>
    <property type="evidence" value="ECO:0007669"/>
    <property type="project" value="UniProtKB-KW"/>
</dbReference>
<evidence type="ECO:0000259" key="9">
    <source>
        <dbReference type="Pfam" id="PF06144"/>
    </source>
</evidence>
<evidence type="ECO:0000313" key="12">
    <source>
        <dbReference type="Proteomes" id="UP000537126"/>
    </source>
</evidence>
<evidence type="ECO:0000256" key="7">
    <source>
        <dbReference type="ARBA" id="ARBA00034754"/>
    </source>
</evidence>
<dbReference type="SUPFAM" id="SSF52540">
    <property type="entry name" value="P-loop containing nucleoside triphosphate hydrolases"/>
    <property type="match status" value="1"/>
</dbReference>
<dbReference type="GO" id="GO:0003677">
    <property type="term" value="F:DNA binding"/>
    <property type="evidence" value="ECO:0007669"/>
    <property type="project" value="InterPro"/>
</dbReference>
<dbReference type="GO" id="GO:0009360">
    <property type="term" value="C:DNA polymerase III complex"/>
    <property type="evidence" value="ECO:0007669"/>
    <property type="project" value="InterPro"/>
</dbReference>
<dbReference type="InterPro" id="IPR005790">
    <property type="entry name" value="DNA_polIII_delta"/>
</dbReference>
<feature type="domain" description="DNA polymerase III delta subunit-like C-terminal" evidence="10">
    <location>
        <begin position="219"/>
        <end position="323"/>
    </location>
</feature>
<evidence type="ECO:0000256" key="8">
    <source>
        <dbReference type="ARBA" id="ARBA00049244"/>
    </source>
</evidence>
<dbReference type="SUPFAM" id="SSF48019">
    <property type="entry name" value="post-AAA+ oligomerization domain-like"/>
    <property type="match status" value="1"/>
</dbReference>
<dbReference type="InterPro" id="IPR027417">
    <property type="entry name" value="P-loop_NTPase"/>
</dbReference>
<dbReference type="PANTHER" id="PTHR34388:SF1">
    <property type="entry name" value="DNA POLYMERASE III SUBUNIT DELTA"/>
    <property type="match status" value="1"/>
</dbReference>
<name>A0A846MQ63_9BACT</name>
<dbReference type="AlphaFoldDB" id="A0A846MQ63"/>
<comment type="caution">
    <text evidence="11">The sequence shown here is derived from an EMBL/GenBank/DDBJ whole genome shotgun (WGS) entry which is preliminary data.</text>
</comment>
<dbReference type="Pfam" id="PF21694">
    <property type="entry name" value="DNA_pol3_delta_C"/>
    <property type="match status" value="1"/>
</dbReference>
<dbReference type="EMBL" id="JAASRN010000001">
    <property type="protein sequence ID" value="NIK73427.1"/>
    <property type="molecule type" value="Genomic_DNA"/>
</dbReference>
<evidence type="ECO:0000256" key="5">
    <source>
        <dbReference type="ARBA" id="ARBA00022705"/>
    </source>
</evidence>
<evidence type="ECO:0000256" key="6">
    <source>
        <dbReference type="ARBA" id="ARBA00022932"/>
    </source>
</evidence>
<organism evidence="11 12">
    <name type="scientific">Thermonema lapsum</name>
    <dbReference type="NCBI Taxonomy" id="28195"/>
    <lineage>
        <taxon>Bacteria</taxon>
        <taxon>Pseudomonadati</taxon>
        <taxon>Bacteroidota</taxon>
        <taxon>Cytophagia</taxon>
        <taxon>Cytophagales</taxon>
        <taxon>Thermonemataceae</taxon>
        <taxon>Thermonema</taxon>
    </lineage>
</organism>
<dbReference type="GO" id="GO:0006261">
    <property type="term" value="P:DNA-templated DNA replication"/>
    <property type="evidence" value="ECO:0007669"/>
    <property type="project" value="TreeGrafter"/>
</dbReference>
<dbReference type="InterPro" id="IPR008921">
    <property type="entry name" value="DNA_pol3_clamp-load_cplx_C"/>
</dbReference>
<evidence type="ECO:0000256" key="2">
    <source>
        <dbReference type="ARBA" id="ARBA00017703"/>
    </source>
</evidence>
<evidence type="ECO:0000256" key="1">
    <source>
        <dbReference type="ARBA" id="ARBA00012417"/>
    </source>
</evidence>
<comment type="similarity">
    <text evidence="7">Belongs to the DNA polymerase HolA subunit family.</text>
</comment>